<accession>A0A1Q5Q1K1</accession>
<feature type="transmembrane region" description="Helical" evidence="6">
    <location>
        <begin position="6"/>
        <end position="24"/>
    </location>
</feature>
<evidence type="ECO:0000256" key="1">
    <source>
        <dbReference type="ARBA" id="ARBA00004651"/>
    </source>
</evidence>
<proteinExistence type="predicted"/>
<keyword evidence="4 6" id="KW-1133">Transmembrane helix</keyword>
<dbReference type="Gene3D" id="1.20.1250.20">
    <property type="entry name" value="MFS general substrate transporter like domains"/>
    <property type="match status" value="1"/>
</dbReference>
<keyword evidence="8" id="KW-1185">Reference proteome</keyword>
<dbReference type="SUPFAM" id="SSF103473">
    <property type="entry name" value="MFS general substrate transporter"/>
    <property type="match status" value="1"/>
</dbReference>
<gene>
    <name evidence="7" type="ORF">BSZ39_08690</name>
</gene>
<evidence type="ECO:0008006" key="9">
    <source>
        <dbReference type="Google" id="ProtNLM"/>
    </source>
</evidence>
<reference evidence="8" key="1">
    <citation type="submission" date="2016-12" db="EMBL/GenBank/DDBJ databases">
        <authorList>
            <person name="Meng X."/>
        </authorList>
    </citation>
    <scope>NUCLEOTIDE SEQUENCE [LARGE SCALE GENOMIC DNA]</scope>
    <source>
        <strain evidence="8">DSM 19116</strain>
    </source>
</reference>
<evidence type="ECO:0000313" key="8">
    <source>
        <dbReference type="Proteomes" id="UP000185628"/>
    </source>
</evidence>
<protein>
    <recommendedName>
        <fullName evidence="9">Transmembrane secretion effector</fullName>
    </recommendedName>
</protein>
<name>A0A1Q5Q1K1_9ACTO</name>
<evidence type="ECO:0000256" key="6">
    <source>
        <dbReference type="SAM" id="Phobius"/>
    </source>
</evidence>
<comment type="subcellular location">
    <subcellularLocation>
        <location evidence="1">Cell membrane</location>
        <topology evidence="1">Multi-pass membrane protein</topology>
    </subcellularLocation>
</comment>
<evidence type="ECO:0000256" key="2">
    <source>
        <dbReference type="ARBA" id="ARBA00022475"/>
    </source>
</evidence>
<sequence length="221" mass="23010">MAYVLAAQTLPLIIFTLFGGILGDRVSRARLLIVTHLFDALVLFAITAVLVFAPQAIVALVALSFIATACLTRIRVDDAPVRGSSSVLSDLQSGFAEFTSRRWVWTITAAFSLMNFGYGAIFLVIGPVLANDTFGAQGWGLVLGASVAGILLASSALCWLPVRRLLAAGMVAAAFIAAPMIGLGLSAPLWVLIALGFVSGLGTGMVEPRGRPRCSGTCSGP</sequence>
<keyword evidence="5 6" id="KW-0472">Membrane</keyword>
<feature type="transmembrane region" description="Helical" evidence="6">
    <location>
        <begin position="103"/>
        <end position="126"/>
    </location>
</feature>
<evidence type="ECO:0000256" key="3">
    <source>
        <dbReference type="ARBA" id="ARBA00022692"/>
    </source>
</evidence>
<feature type="transmembrane region" description="Helical" evidence="6">
    <location>
        <begin position="138"/>
        <end position="160"/>
    </location>
</feature>
<dbReference type="PANTHER" id="PTHR23513:SF6">
    <property type="entry name" value="MAJOR FACILITATOR SUPERFAMILY ASSOCIATED DOMAIN-CONTAINING PROTEIN"/>
    <property type="match status" value="1"/>
</dbReference>
<dbReference type="InterPro" id="IPR036259">
    <property type="entry name" value="MFS_trans_sf"/>
</dbReference>
<keyword evidence="3 6" id="KW-0812">Transmembrane</keyword>
<dbReference type="RefSeq" id="WP_073716950.1">
    <property type="nucleotide sequence ID" value="NZ_MQVR01000051.1"/>
</dbReference>
<dbReference type="PANTHER" id="PTHR23513">
    <property type="entry name" value="INTEGRAL MEMBRANE EFFLUX PROTEIN-RELATED"/>
    <property type="match status" value="1"/>
</dbReference>
<evidence type="ECO:0000256" key="4">
    <source>
        <dbReference type="ARBA" id="ARBA00022989"/>
    </source>
</evidence>
<evidence type="ECO:0000313" key="7">
    <source>
        <dbReference type="EMBL" id="OKL53589.1"/>
    </source>
</evidence>
<organism evidence="7 8">
    <name type="scientific">Bowdeniella nasicola</name>
    <dbReference type="NCBI Taxonomy" id="208480"/>
    <lineage>
        <taxon>Bacteria</taxon>
        <taxon>Bacillati</taxon>
        <taxon>Actinomycetota</taxon>
        <taxon>Actinomycetes</taxon>
        <taxon>Actinomycetales</taxon>
        <taxon>Actinomycetaceae</taxon>
        <taxon>Bowdeniella</taxon>
    </lineage>
</organism>
<dbReference type="GO" id="GO:0005886">
    <property type="term" value="C:plasma membrane"/>
    <property type="evidence" value="ECO:0007669"/>
    <property type="project" value="UniProtKB-SubCell"/>
</dbReference>
<keyword evidence="2" id="KW-1003">Cell membrane</keyword>
<dbReference type="EMBL" id="MQVR01000051">
    <property type="protein sequence ID" value="OKL53589.1"/>
    <property type="molecule type" value="Genomic_DNA"/>
</dbReference>
<comment type="caution">
    <text evidence="7">The sequence shown here is derived from an EMBL/GenBank/DDBJ whole genome shotgun (WGS) entry which is preliminary data.</text>
</comment>
<evidence type="ECO:0000256" key="5">
    <source>
        <dbReference type="ARBA" id="ARBA00023136"/>
    </source>
</evidence>
<dbReference type="Proteomes" id="UP000185628">
    <property type="component" value="Unassembled WGS sequence"/>
</dbReference>
<dbReference type="AlphaFoldDB" id="A0A1Q5Q1K1"/>